<dbReference type="SFLD" id="SFLDG01140">
    <property type="entry name" value="C2.B:_Phosphomannomutase_and_P"/>
    <property type="match status" value="1"/>
</dbReference>
<keyword evidence="1" id="KW-0378">Hydrolase</keyword>
<dbReference type="STRING" id="399497.BW733_06310"/>
<name>A0A1Q2CWK0_9ACTN</name>
<dbReference type="Gene3D" id="3.40.50.1000">
    <property type="entry name" value="HAD superfamily/HAD-like"/>
    <property type="match status" value="1"/>
</dbReference>
<dbReference type="PROSITE" id="PS01229">
    <property type="entry name" value="COF_2"/>
    <property type="match status" value="1"/>
</dbReference>
<accession>A0A1Q2CWK0</accession>
<evidence type="ECO:0000313" key="2">
    <source>
        <dbReference type="Proteomes" id="UP000188235"/>
    </source>
</evidence>
<dbReference type="InterPro" id="IPR036412">
    <property type="entry name" value="HAD-like_sf"/>
</dbReference>
<keyword evidence="2" id="KW-1185">Reference proteome</keyword>
<gene>
    <name evidence="1" type="ORF">BW733_06310</name>
</gene>
<sequence>MPTFTPKLVALDIDGTLVDGFGVMPPEVHAAVRRVVDAGVPVVLSTGRSWLATKTVFDELGLPDGWAVSSNGAMVVTYPPFEIHHETRFDPAPVVRRVAELAPDARIAVQDGLHWRVSREFPEGELLGETSIETLEELASRDVSRVIIRDPESTEEKFSELVKQLGLHEVAYFIGWSAWLDIAPQGVDKAHGLQIVCDQLGIAAGDVLALGDGRNDIEMLEWAGRGVAMGDAPDEVKAVADDVTGDFADLGTVDELSRWFPPADAAAS</sequence>
<organism evidence="1 2">
    <name type="scientific">Tessaracoccus flavescens</name>
    <dbReference type="NCBI Taxonomy" id="399497"/>
    <lineage>
        <taxon>Bacteria</taxon>
        <taxon>Bacillati</taxon>
        <taxon>Actinomycetota</taxon>
        <taxon>Actinomycetes</taxon>
        <taxon>Propionibacteriales</taxon>
        <taxon>Propionibacteriaceae</taxon>
        <taxon>Tessaracoccus</taxon>
    </lineage>
</organism>
<protein>
    <submittedName>
        <fullName evidence="1">HAD family hydrolase</fullName>
    </submittedName>
</protein>
<dbReference type="AlphaFoldDB" id="A0A1Q2CWK0"/>
<dbReference type="PANTHER" id="PTHR10000:SF8">
    <property type="entry name" value="HAD SUPERFAMILY HYDROLASE-LIKE, TYPE 3"/>
    <property type="match status" value="1"/>
</dbReference>
<dbReference type="GO" id="GO:0016791">
    <property type="term" value="F:phosphatase activity"/>
    <property type="evidence" value="ECO:0007669"/>
    <property type="project" value="TreeGrafter"/>
</dbReference>
<dbReference type="Gene3D" id="3.30.1240.10">
    <property type="match status" value="1"/>
</dbReference>
<dbReference type="PANTHER" id="PTHR10000">
    <property type="entry name" value="PHOSPHOSERINE PHOSPHATASE"/>
    <property type="match status" value="1"/>
</dbReference>
<dbReference type="RefSeq" id="WP_077348911.1">
    <property type="nucleotide sequence ID" value="NZ_CP019607.1"/>
</dbReference>
<dbReference type="OrthoDB" id="3180855at2"/>
<proteinExistence type="predicted"/>
<dbReference type="Pfam" id="PF08282">
    <property type="entry name" value="Hydrolase_3"/>
    <property type="match status" value="1"/>
</dbReference>
<dbReference type="GO" id="GO:0000287">
    <property type="term" value="F:magnesium ion binding"/>
    <property type="evidence" value="ECO:0007669"/>
    <property type="project" value="TreeGrafter"/>
</dbReference>
<dbReference type="KEGG" id="tfa:BW733_06310"/>
<dbReference type="SUPFAM" id="SSF56784">
    <property type="entry name" value="HAD-like"/>
    <property type="match status" value="1"/>
</dbReference>
<dbReference type="GO" id="GO:0005829">
    <property type="term" value="C:cytosol"/>
    <property type="evidence" value="ECO:0007669"/>
    <property type="project" value="TreeGrafter"/>
</dbReference>
<evidence type="ECO:0000313" key="1">
    <source>
        <dbReference type="EMBL" id="AQP50502.1"/>
    </source>
</evidence>
<dbReference type="SFLD" id="SFLDS00003">
    <property type="entry name" value="Haloacid_Dehalogenase"/>
    <property type="match status" value="1"/>
</dbReference>
<reference evidence="1 2" key="1">
    <citation type="journal article" date="2008" name="Int. J. Syst. Evol. Microbiol.">
        <title>Tessaracoccus flavescens sp. nov., isolated from marine sediment.</title>
        <authorList>
            <person name="Lee D.W."/>
            <person name="Lee S.D."/>
        </authorList>
    </citation>
    <scope>NUCLEOTIDE SEQUENCE [LARGE SCALE GENOMIC DNA]</scope>
    <source>
        <strain evidence="1 2">SST-39T</strain>
    </source>
</reference>
<dbReference type="Proteomes" id="UP000188235">
    <property type="component" value="Chromosome"/>
</dbReference>
<dbReference type="InterPro" id="IPR023214">
    <property type="entry name" value="HAD_sf"/>
</dbReference>
<dbReference type="EMBL" id="CP019607">
    <property type="protein sequence ID" value="AQP50502.1"/>
    <property type="molecule type" value="Genomic_DNA"/>
</dbReference>